<reference evidence="2 3" key="1">
    <citation type="journal article" date="2009" name="Virology">
        <title>Genomic analysis of the smallest giant virus--Feldmannia sp. virus 158.</title>
        <authorList>
            <person name="Schroeder D.C."/>
            <person name="Park Y."/>
            <person name="Yoon H.M."/>
            <person name="Lee Y.S."/>
            <person name="Kang S.W."/>
            <person name="Meints R.H."/>
            <person name="Ivey R.G."/>
            <person name="Choi T.J."/>
        </authorList>
    </citation>
    <scope>NUCLEOTIDE SEQUENCE [LARGE SCALE GENOMIC DNA]</scope>
    <source>
        <strain evidence="2">FsV-158</strain>
    </source>
</reference>
<organism evidence="2 3">
    <name type="scientific">Feldmannia species virus</name>
    <dbReference type="NCBI Taxonomy" id="39420"/>
    <lineage>
        <taxon>Viruses</taxon>
        <taxon>Varidnaviria</taxon>
        <taxon>Bamfordvirae</taxon>
        <taxon>Nucleocytoviricota</taxon>
        <taxon>Megaviricetes</taxon>
        <taxon>Algavirales</taxon>
        <taxon>Phycodnaviridae</taxon>
        <taxon>Phaeovirus</taxon>
        <taxon>Phaeovirus feldmanniae</taxon>
    </lineage>
</organism>
<dbReference type="RefSeq" id="YP_002154752.1">
    <property type="nucleotide sequence ID" value="NC_011183.1"/>
</dbReference>
<feature type="compositionally biased region" description="Pro residues" evidence="1">
    <location>
        <begin position="147"/>
        <end position="164"/>
    </location>
</feature>
<dbReference type="KEGG" id="vg:6804912"/>
<sequence>MSPNAGKRCPPGKRINPYTNRCVSESYYQTLKKGCKGSQLRDRSTGKCRAPCKKGEMINPATGRCVSKDYRTNLGTEFEEETDSDSEEETDSDLEEESVSFSDMGEFEMESDNSNEVSEFEIAESDSDDSLNLNEFDLGGYGYSLPAMPPPQGQGMPPPPPRPSPLVMAPSTPRRRRRASSRSTGRVFWNSPVTSNMNGDSAPPLVQGSASPPYEGSAPPPYEGSAPPPSPGTVNKNLFGERPSSAPGSYSKPRHSSEPQRPPPPPSISEDIVRKIKQMPGLINVDLSDSEQQLPILGSFSLQGPDPELHGTVTLKTPSRNFGRADVTVLYNKTVDSTKGGDQPISFFIQRPQLVKFPDVEHFNVLRELVNIFETDIDLFLLDTEGYVFRLYVDRGHFEDPSTKWDVGKFRLVRLGELQNEASSPDIIKYLAEANLGGPVHVQACRYENDT</sequence>
<feature type="compositionally biased region" description="Acidic residues" evidence="1">
    <location>
        <begin position="77"/>
        <end position="98"/>
    </location>
</feature>
<feature type="compositionally biased region" description="Acidic residues" evidence="1">
    <location>
        <begin position="105"/>
        <end position="129"/>
    </location>
</feature>
<name>B5LWL9_9PHYC</name>
<keyword evidence="3" id="KW-1185">Reference proteome</keyword>
<dbReference type="Proteomes" id="UP000204092">
    <property type="component" value="Segment"/>
</dbReference>
<feature type="compositionally biased region" description="Pro residues" evidence="1">
    <location>
        <begin position="218"/>
        <end position="231"/>
    </location>
</feature>
<accession>B5LWL9</accession>
<evidence type="ECO:0000313" key="2">
    <source>
        <dbReference type="EMBL" id="ACH46882.1"/>
    </source>
</evidence>
<proteinExistence type="predicted"/>
<evidence type="ECO:0000313" key="3">
    <source>
        <dbReference type="Proteomes" id="UP000204092"/>
    </source>
</evidence>
<dbReference type="EMBL" id="EU916176">
    <property type="protein sequence ID" value="ACH46882.1"/>
    <property type="molecule type" value="Genomic_DNA"/>
</dbReference>
<evidence type="ECO:0000256" key="1">
    <source>
        <dbReference type="SAM" id="MobiDB-lite"/>
    </source>
</evidence>
<feature type="region of interest" description="Disordered" evidence="1">
    <location>
        <begin position="70"/>
        <end position="270"/>
    </location>
</feature>
<dbReference type="GeneID" id="6804912"/>
<protein>
    <submittedName>
        <fullName evidence="2">Uncharacterized protein</fullName>
    </submittedName>
</protein>